<dbReference type="Pfam" id="PF16040">
    <property type="entry name" value="APD1-4_N"/>
    <property type="match status" value="1"/>
</dbReference>
<keyword evidence="5" id="KW-0472">Membrane</keyword>
<dbReference type="OMA" id="MENPEPD"/>
<evidence type="ECO:0000256" key="4">
    <source>
        <dbReference type="PROSITE-ProRule" id="PRU00175"/>
    </source>
</evidence>
<evidence type="ECO:0000313" key="8">
    <source>
        <dbReference type="Proteomes" id="UP000017836"/>
    </source>
</evidence>
<gene>
    <name evidence="7" type="ORF">AMTR_s00029p00246370</name>
</gene>
<dbReference type="InterPro" id="IPR001841">
    <property type="entry name" value="Znf_RING"/>
</dbReference>
<dbReference type="Pfam" id="PF13920">
    <property type="entry name" value="zf-C3HC4_3"/>
    <property type="match status" value="1"/>
</dbReference>
<dbReference type="GO" id="GO:0061630">
    <property type="term" value="F:ubiquitin protein ligase activity"/>
    <property type="evidence" value="ECO:0000318"/>
    <property type="project" value="GO_Central"/>
</dbReference>
<evidence type="ECO:0000256" key="3">
    <source>
        <dbReference type="ARBA" id="ARBA00022833"/>
    </source>
</evidence>
<dbReference type="HOGENOM" id="CLU_040868_1_0_1"/>
<dbReference type="Proteomes" id="UP000017836">
    <property type="component" value="Unassembled WGS sequence"/>
</dbReference>
<feature type="transmembrane region" description="Helical" evidence="5">
    <location>
        <begin position="326"/>
        <end position="344"/>
    </location>
</feature>
<dbReference type="Gene3D" id="3.30.40.10">
    <property type="entry name" value="Zinc/RING finger domain, C3HC4 (zinc finger)"/>
    <property type="match status" value="1"/>
</dbReference>
<sequence length="475" mass="52960">MAAEMPSSSAAALEPYTSASAVSLQGDLVLGVDNTFDISDSNNHASSSNFLPPSHQEPSSISGLSYRLNLSIYPSSEVPQELRDDAWSCLVILLTFWFFVSMTLILGFYGSVDLHLTPNYSRLLRANSFFVQEMKVKSESKQGPMLYGFLTVPPLDIETWWSESYNVSIPSNSHMDWNFYLNSGAELNVSYTVETNNISQLYLIIAKGKESLAEWIEYPSYPNTTLSWNIIDGTGIVQEKITRASDYYVAVGNMNPEDIEVQLELQMRTYMYNTSNAYYKCSLGHELCGLKLFILGANAAVLTTPTLKQEGQRDDWYVKLSYGPRWIMYFIGSGGMTILIYLTFKSMSGSLSRVAEFQASREVAPERMPLLAPKDDDNSSCCSSFGSFLSHDEEEYEGKVAAGLGEGNHSQEGGETSNLRRLCVICFDAPRDCFFLPCGHCAACFTCGSRIIGEEPGTCPICRRKMKRVRKIFTV</sequence>
<keyword evidence="5" id="KW-0812">Transmembrane</keyword>
<keyword evidence="1" id="KW-0479">Metal-binding</keyword>
<dbReference type="GO" id="GO:0043066">
    <property type="term" value="P:negative regulation of apoptotic process"/>
    <property type="evidence" value="ECO:0000318"/>
    <property type="project" value="GO_Central"/>
</dbReference>
<dbReference type="PROSITE" id="PS50089">
    <property type="entry name" value="ZF_RING_2"/>
    <property type="match status" value="1"/>
</dbReference>
<name>W1PRE7_AMBTC</name>
<dbReference type="InterPro" id="IPR013083">
    <property type="entry name" value="Znf_RING/FYVE/PHD"/>
</dbReference>
<feature type="transmembrane region" description="Helical" evidence="5">
    <location>
        <begin position="86"/>
        <end position="109"/>
    </location>
</feature>
<protein>
    <recommendedName>
        <fullName evidence="6">RING-type domain-containing protein</fullName>
    </recommendedName>
</protein>
<keyword evidence="5" id="KW-1133">Transmembrane helix</keyword>
<dbReference type="InterPro" id="IPR032010">
    <property type="entry name" value="APD1-4_M"/>
</dbReference>
<keyword evidence="8" id="KW-1185">Reference proteome</keyword>
<dbReference type="PANTHER" id="PTHR46858:SF5">
    <property type="entry name" value="E3 UBIQUITIN-PROTEIN LIGASE APD1-RELATED"/>
    <property type="match status" value="1"/>
</dbReference>
<dbReference type="GO" id="GO:0045931">
    <property type="term" value="P:positive regulation of mitotic cell cycle"/>
    <property type="evidence" value="ECO:0000318"/>
    <property type="project" value="GO_Central"/>
</dbReference>
<dbReference type="GO" id="GO:0006511">
    <property type="term" value="P:ubiquitin-dependent protein catabolic process"/>
    <property type="evidence" value="ECO:0000318"/>
    <property type="project" value="GO_Central"/>
</dbReference>
<dbReference type="AlphaFoldDB" id="W1PRE7"/>
<evidence type="ECO:0000259" key="6">
    <source>
        <dbReference type="PROSITE" id="PS50089"/>
    </source>
</evidence>
<dbReference type="EMBL" id="KI392980">
    <property type="protein sequence ID" value="ERN09810.1"/>
    <property type="molecule type" value="Genomic_DNA"/>
</dbReference>
<evidence type="ECO:0000256" key="1">
    <source>
        <dbReference type="ARBA" id="ARBA00022723"/>
    </source>
</evidence>
<dbReference type="eggNOG" id="KOG4275">
    <property type="taxonomic scope" value="Eukaryota"/>
</dbReference>
<dbReference type="GO" id="GO:0009705">
    <property type="term" value="C:plant-type vacuole membrane"/>
    <property type="evidence" value="ECO:0000318"/>
    <property type="project" value="GO_Central"/>
</dbReference>
<dbReference type="PANTHER" id="PTHR46858">
    <property type="entry name" value="OS05G0521000 PROTEIN"/>
    <property type="match status" value="1"/>
</dbReference>
<dbReference type="Pfam" id="PF16041">
    <property type="entry name" value="APD1-4_M"/>
    <property type="match status" value="1"/>
</dbReference>
<dbReference type="GO" id="GO:0005768">
    <property type="term" value="C:endosome"/>
    <property type="evidence" value="ECO:0000318"/>
    <property type="project" value="GO_Central"/>
</dbReference>
<dbReference type="Gramene" id="ERN09810">
    <property type="protein sequence ID" value="ERN09810"/>
    <property type="gene ID" value="AMTR_s00029p00246370"/>
</dbReference>
<reference evidence="8" key="1">
    <citation type="journal article" date="2013" name="Science">
        <title>The Amborella genome and the evolution of flowering plants.</title>
        <authorList>
            <consortium name="Amborella Genome Project"/>
        </authorList>
    </citation>
    <scope>NUCLEOTIDE SEQUENCE [LARGE SCALE GENOMIC DNA]</scope>
</reference>
<dbReference type="GO" id="GO:0008270">
    <property type="term" value="F:zinc ion binding"/>
    <property type="evidence" value="ECO:0007669"/>
    <property type="project" value="UniProtKB-KW"/>
</dbReference>
<dbReference type="STRING" id="13333.W1PRE7"/>
<keyword evidence="2 4" id="KW-0863">Zinc-finger</keyword>
<dbReference type="InterPro" id="IPR032008">
    <property type="entry name" value="APD1-4_N"/>
</dbReference>
<evidence type="ECO:0000256" key="5">
    <source>
        <dbReference type="SAM" id="Phobius"/>
    </source>
</evidence>
<dbReference type="SUPFAM" id="SSF57850">
    <property type="entry name" value="RING/U-box"/>
    <property type="match status" value="1"/>
</dbReference>
<proteinExistence type="predicted"/>
<keyword evidence="3" id="KW-0862">Zinc</keyword>
<accession>W1PRE7</accession>
<evidence type="ECO:0000313" key="7">
    <source>
        <dbReference type="EMBL" id="ERN09810.1"/>
    </source>
</evidence>
<organism evidence="7 8">
    <name type="scientific">Amborella trichopoda</name>
    <dbReference type="NCBI Taxonomy" id="13333"/>
    <lineage>
        <taxon>Eukaryota</taxon>
        <taxon>Viridiplantae</taxon>
        <taxon>Streptophyta</taxon>
        <taxon>Embryophyta</taxon>
        <taxon>Tracheophyta</taxon>
        <taxon>Spermatophyta</taxon>
        <taxon>Magnoliopsida</taxon>
        <taxon>Amborellales</taxon>
        <taxon>Amborellaceae</taxon>
        <taxon>Amborella</taxon>
    </lineage>
</organism>
<feature type="domain" description="RING-type" evidence="6">
    <location>
        <begin position="423"/>
        <end position="463"/>
    </location>
</feature>
<evidence type="ECO:0000256" key="2">
    <source>
        <dbReference type="ARBA" id="ARBA00022771"/>
    </source>
</evidence>